<keyword evidence="5" id="KW-0256">Endoplasmic reticulum</keyword>
<dbReference type="GO" id="GO:0045047">
    <property type="term" value="P:protein targeting to ER"/>
    <property type="evidence" value="ECO:0007669"/>
    <property type="project" value="TreeGrafter"/>
</dbReference>
<reference evidence="10" key="1">
    <citation type="submission" date="2018-08" db="EMBL/GenBank/DDBJ databases">
        <authorList>
            <person name="Guldener U."/>
        </authorList>
    </citation>
    <scope>NUCLEOTIDE SEQUENCE</scope>
    <source>
        <strain evidence="10">UB2</strain>
    </source>
</reference>
<dbReference type="GO" id="GO:0005787">
    <property type="term" value="C:signal peptidase complex"/>
    <property type="evidence" value="ECO:0007669"/>
    <property type="project" value="InterPro"/>
</dbReference>
<dbReference type="InterPro" id="IPR009582">
    <property type="entry name" value="Spc2/SPCS2"/>
</dbReference>
<dbReference type="Proteomes" id="UP000658997">
    <property type="component" value="Unassembled WGS sequence"/>
</dbReference>
<evidence type="ECO:0000256" key="4">
    <source>
        <dbReference type="ARBA" id="ARBA00022692"/>
    </source>
</evidence>
<dbReference type="PANTHER" id="PTHR13085">
    <property type="entry name" value="MICROSOMAL SIGNAL PEPTIDASE 25 KDA SUBUNIT"/>
    <property type="match status" value="1"/>
</dbReference>
<evidence type="ECO:0000256" key="9">
    <source>
        <dbReference type="SAM" id="Phobius"/>
    </source>
</evidence>
<feature type="transmembrane region" description="Helical" evidence="9">
    <location>
        <begin position="96"/>
        <end position="116"/>
    </location>
</feature>
<sequence>METTDKNKAKGDRIVVDSSNLSELKATCDEAVERILSRQPDHESVAKAQAFEPFKVSHFHDDLRLLLGFTASAIMIGTSIWAYFVEKEWNRNKQTCGIAVVIYIILSAIQAADSYLQGNTIFSGTRKMLSNRIETEQLVISSPSLPKAIKKNAKAPSGKPILTPPAYTLHFHYTRKSNRGKSLLSKKSGSLPLGHLGKHKLFLLSAATPETYTHSLTNAIPHIFESSILTFAGEWFTEHGEFAQDIFQQRLLSGLQKALGQ</sequence>
<keyword evidence="11" id="KW-1185">Reference proteome</keyword>
<evidence type="ECO:0000256" key="7">
    <source>
        <dbReference type="ARBA" id="ARBA00023136"/>
    </source>
</evidence>
<keyword evidence="7 9" id="KW-0472">Membrane</keyword>
<keyword evidence="4 9" id="KW-0812">Transmembrane</keyword>
<comment type="caution">
    <text evidence="10">The sequence shown here is derived from an EMBL/GenBank/DDBJ whole genome shotgun (WGS) entry which is preliminary data.</text>
</comment>
<proteinExistence type="inferred from homology"/>
<evidence type="ECO:0000256" key="3">
    <source>
        <dbReference type="ARBA" id="ARBA00017057"/>
    </source>
</evidence>
<evidence type="ECO:0000313" key="11">
    <source>
        <dbReference type="Proteomes" id="UP000658997"/>
    </source>
</evidence>
<comment type="function">
    <text evidence="8">Component of the signal peptidase complex (SPC) which catalyzes the cleavage of N-terminal signal sequences from nascent proteins as they are translocated into the lumen of the endoplasmic reticulum. Enhances the enzymatic activity of SPC and facilitates the interactions between different components of the translocation site.</text>
</comment>
<protein>
    <recommendedName>
        <fullName evidence="3">Signal peptidase complex subunit 2</fullName>
    </recommendedName>
</protein>
<dbReference type="AlphaFoldDB" id="A0A8H8TUL5"/>
<gene>
    <name evidence="10" type="ORF">UBRO2_05309</name>
</gene>
<comment type="similarity">
    <text evidence="2">Belongs to the SPCS2 family.</text>
</comment>
<accession>A0A8H8TUL5</accession>
<evidence type="ECO:0000256" key="5">
    <source>
        <dbReference type="ARBA" id="ARBA00022824"/>
    </source>
</evidence>
<name>A0A8H8TUL5_9BASI</name>
<feature type="transmembrane region" description="Helical" evidence="9">
    <location>
        <begin position="63"/>
        <end position="84"/>
    </location>
</feature>
<evidence type="ECO:0000256" key="8">
    <source>
        <dbReference type="ARBA" id="ARBA00045608"/>
    </source>
</evidence>
<evidence type="ECO:0000256" key="2">
    <source>
        <dbReference type="ARBA" id="ARBA00007324"/>
    </source>
</evidence>
<keyword evidence="6 9" id="KW-1133">Transmembrane helix</keyword>
<organism evidence="10 11">
    <name type="scientific">Ustilago bromivora</name>
    <dbReference type="NCBI Taxonomy" id="307758"/>
    <lineage>
        <taxon>Eukaryota</taxon>
        <taxon>Fungi</taxon>
        <taxon>Dikarya</taxon>
        <taxon>Basidiomycota</taxon>
        <taxon>Ustilaginomycotina</taxon>
        <taxon>Ustilaginomycetes</taxon>
        <taxon>Ustilaginales</taxon>
        <taxon>Ustilaginaceae</taxon>
        <taxon>Ustilago</taxon>
    </lineage>
</organism>
<dbReference type="EMBL" id="ULHB01000158">
    <property type="protein sequence ID" value="SYW83753.1"/>
    <property type="molecule type" value="Genomic_DNA"/>
</dbReference>
<dbReference type="Pfam" id="PF06703">
    <property type="entry name" value="SPC25"/>
    <property type="match status" value="1"/>
</dbReference>
<dbReference type="PANTHER" id="PTHR13085:SF0">
    <property type="entry name" value="SIGNAL PEPTIDASE COMPLEX SUBUNIT 2"/>
    <property type="match status" value="1"/>
</dbReference>
<dbReference type="GO" id="GO:0006465">
    <property type="term" value="P:signal peptide processing"/>
    <property type="evidence" value="ECO:0007669"/>
    <property type="project" value="InterPro"/>
</dbReference>
<evidence type="ECO:0000313" key="10">
    <source>
        <dbReference type="EMBL" id="SYW83753.1"/>
    </source>
</evidence>
<comment type="subcellular location">
    <subcellularLocation>
        <location evidence="1">Endoplasmic reticulum membrane</location>
        <topology evidence="1">Multi-pass membrane protein</topology>
    </subcellularLocation>
</comment>
<evidence type="ECO:0000256" key="1">
    <source>
        <dbReference type="ARBA" id="ARBA00004477"/>
    </source>
</evidence>
<evidence type="ECO:0000256" key="6">
    <source>
        <dbReference type="ARBA" id="ARBA00022989"/>
    </source>
</evidence>